<reference evidence="2 3" key="1">
    <citation type="journal article" date="2014" name="Curr. Biol.">
        <title>The genome of the clonal raider ant Cerapachys biroi.</title>
        <authorList>
            <person name="Oxley P.R."/>
            <person name="Ji L."/>
            <person name="Fetter-Pruneda I."/>
            <person name="McKenzie S.K."/>
            <person name="Li C."/>
            <person name="Hu H."/>
            <person name="Zhang G."/>
            <person name="Kronauer D.J."/>
        </authorList>
    </citation>
    <scope>NUCLEOTIDE SEQUENCE [LARGE SCALE GENOMIC DNA]</scope>
</reference>
<accession>A0A026X0S6</accession>
<protein>
    <submittedName>
        <fullName evidence="2">Exonuclease 3'-5' domain-containing protein</fullName>
    </submittedName>
</protein>
<proteinExistence type="predicted"/>
<keyword evidence="2" id="KW-0378">Hydrolase</keyword>
<dbReference type="SUPFAM" id="SSF53098">
    <property type="entry name" value="Ribonuclease H-like"/>
    <property type="match status" value="1"/>
</dbReference>
<dbReference type="STRING" id="2015173.A0A026X0S6"/>
<dbReference type="GO" id="GO:0003676">
    <property type="term" value="F:nucleic acid binding"/>
    <property type="evidence" value="ECO:0007669"/>
    <property type="project" value="InterPro"/>
</dbReference>
<evidence type="ECO:0000259" key="1">
    <source>
        <dbReference type="SMART" id="SM00474"/>
    </source>
</evidence>
<dbReference type="PANTHER" id="PTHR46814:SF1">
    <property type="entry name" value="EGALITARIAN, ISOFORM B"/>
    <property type="match status" value="1"/>
</dbReference>
<dbReference type="Pfam" id="PF01612">
    <property type="entry name" value="DNA_pol_A_exo1"/>
    <property type="match status" value="1"/>
</dbReference>
<dbReference type="CDD" id="cd06148">
    <property type="entry name" value="Egl_like_exo"/>
    <property type="match status" value="1"/>
</dbReference>
<dbReference type="GO" id="GO:0006139">
    <property type="term" value="P:nucleobase-containing compound metabolic process"/>
    <property type="evidence" value="ECO:0007669"/>
    <property type="project" value="InterPro"/>
</dbReference>
<dbReference type="OMA" id="CTNDSIN"/>
<keyword evidence="3" id="KW-1185">Reference proteome</keyword>
<dbReference type="SMART" id="SM00474">
    <property type="entry name" value="35EXOc"/>
    <property type="match status" value="1"/>
</dbReference>
<dbReference type="InterPro" id="IPR012337">
    <property type="entry name" value="RNaseH-like_sf"/>
</dbReference>
<dbReference type="Gene3D" id="3.30.420.10">
    <property type="entry name" value="Ribonuclease H-like superfamily/Ribonuclease H"/>
    <property type="match status" value="1"/>
</dbReference>
<dbReference type="EMBL" id="KK107039">
    <property type="protein sequence ID" value="EZA61910.1"/>
    <property type="molecule type" value="Genomic_DNA"/>
</dbReference>
<feature type="domain" description="3'-5' exonuclease" evidence="1">
    <location>
        <begin position="89"/>
        <end position="286"/>
    </location>
</feature>
<keyword evidence="2" id="KW-0269">Exonuclease</keyword>
<organism evidence="2 3">
    <name type="scientific">Ooceraea biroi</name>
    <name type="common">Clonal raider ant</name>
    <name type="synonym">Cerapachys biroi</name>
    <dbReference type="NCBI Taxonomy" id="2015173"/>
    <lineage>
        <taxon>Eukaryota</taxon>
        <taxon>Metazoa</taxon>
        <taxon>Ecdysozoa</taxon>
        <taxon>Arthropoda</taxon>
        <taxon>Hexapoda</taxon>
        <taxon>Insecta</taxon>
        <taxon>Pterygota</taxon>
        <taxon>Neoptera</taxon>
        <taxon>Endopterygota</taxon>
        <taxon>Hymenoptera</taxon>
        <taxon>Apocrita</taxon>
        <taxon>Aculeata</taxon>
        <taxon>Formicoidea</taxon>
        <taxon>Formicidae</taxon>
        <taxon>Dorylinae</taxon>
        <taxon>Ooceraea</taxon>
    </lineage>
</organism>
<gene>
    <name evidence="2" type="ORF">X777_04721</name>
</gene>
<dbReference type="GO" id="GO:0008408">
    <property type="term" value="F:3'-5' exonuclease activity"/>
    <property type="evidence" value="ECO:0007669"/>
    <property type="project" value="InterPro"/>
</dbReference>
<keyword evidence="2" id="KW-0540">Nuclease</keyword>
<evidence type="ECO:0000313" key="2">
    <source>
        <dbReference type="EMBL" id="EZA61910.1"/>
    </source>
</evidence>
<dbReference type="InterPro" id="IPR036397">
    <property type="entry name" value="RNaseH_sf"/>
</dbReference>
<sequence>MLSINLSTRVIKGCTYFLTTFKRNRKLREVTSFAYCHHVRKRQLHSSPTGGPSNVLFFRTDNFSVESLRSMSNEYNRSDAWDLEVLEQTRVIATPGESAQIIEDIINPRKPPSDGKVVVSFDCEGINLGIKGQLTLVQVGTMSGQAYVFDLFTCPSLIQAGGLQKLLEHKNVLKVIHDCTNDSINLYNQYKITLTNVFDTQAAHAVLQFQETGKPVYKVKNVNLNTLCDHYGAPCNPLKEKVKNIYRKDQRYWSRRPMTRVMLIYASSDVLCLVPQVYNTMSRLIKPEMQGLFAELCEEQIQMHIRPEEIKARKKQRMLETEAADLIKNGKSDE</sequence>
<dbReference type="InterPro" id="IPR002562">
    <property type="entry name" value="3'-5'_exonuclease_dom"/>
</dbReference>
<dbReference type="AlphaFoldDB" id="A0A026X0S6"/>
<dbReference type="Proteomes" id="UP000053097">
    <property type="component" value="Unassembled WGS sequence"/>
</dbReference>
<name>A0A026X0S6_OOCBI</name>
<dbReference type="PANTHER" id="PTHR46814">
    <property type="entry name" value="EGALITARIAN, ISOFORM B"/>
    <property type="match status" value="1"/>
</dbReference>
<dbReference type="OrthoDB" id="26838at2759"/>
<evidence type="ECO:0000313" key="3">
    <source>
        <dbReference type="Proteomes" id="UP000053097"/>
    </source>
</evidence>